<keyword evidence="1" id="KW-1133">Transmembrane helix</keyword>
<dbReference type="EMBL" id="ML736902">
    <property type="protein sequence ID" value="KAE8397324.1"/>
    <property type="molecule type" value="Genomic_DNA"/>
</dbReference>
<proteinExistence type="predicted"/>
<evidence type="ECO:0000313" key="3">
    <source>
        <dbReference type="Proteomes" id="UP000325579"/>
    </source>
</evidence>
<organism evidence="2 3">
    <name type="scientific">Aspergillus pseudonomiae</name>
    <dbReference type="NCBI Taxonomy" id="1506151"/>
    <lineage>
        <taxon>Eukaryota</taxon>
        <taxon>Fungi</taxon>
        <taxon>Dikarya</taxon>
        <taxon>Ascomycota</taxon>
        <taxon>Pezizomycotina</taxon>
        <taxon>Eurotiomycetes</taxon>
        <taxon>Eurotiomycetidae</taxon>
        <taxon>Eurotiales</taxon>
        <taxon>Aspergillaceae</taxon>
        <taxon>Aspergillus</taxon>
        <taxon>Aspergillus subgen. Circumdati</taxon>
    </lineage>
</organism>
<keyword evidence="1" id="KW-0812">Transmembrane</keyword>
<feature type="non-terminal residue" evidence="2">
    <location>
        <position position="76"/>
    </location>
</feature>
<keyword evidence="3" id="KW-1185">Reference proteome</keyword>
<dbReference type="GeneID" id="43668548"/>
<accession>A0A5N7CT48</accession>
<evidence type="ECO:0000256" key="1">
    <source>
        <dbReference type="SAM" id="Phobius"/>
    </source>
</evidence>
<evidence type="ECO:0000313" key="2">
    <source>
        <dbReference type="EMBL" id="KAE8397324.1"/>
    </source>
</evidence>
<protein>
    <submittedName>
        <fullName evidence="2">Uncharacterized protein</fullName>
    </submittedName>
</protein>
<dbReference type="Proteomes" id="UP000325579">
    <property type="component" value="Unassembled WGS sequence"/>
</dbReference>
<dbReference type="AlphaFoldDB" id="A0A5N7CT48"/>
<keyword evidence="1" id="KW-0472">Membrane</keyword>
<reference evidence="2 3" key="1">
    <citation type="submission" date="2019-04" db="EMBL/GenBank/DDBJ databases">
        <authorList>
            <consortium name="DOE Joint Genome Institute"/>
            <person name="Mondo S."/>
            <person name="Kjaerbolling I."/>
            <person name="Vesth T."/>
            <person name="Frisvad J.C."/>
            <person name="Nybo J.L."/>
            <person name="Theobald S."/>
            <person name="Kildgaard S."/>
            <person name="Isbrandt T."/>
            <person name="Kuo A."/>
            <person name="Sato A."/>
            <person name="Lyhne E.K."/>
            <person name="Kogle M.E."/>
            <person name="Wiebenga A."/>
            <person name="Kun R.S."/>
            <person name="Lubbers R.J."/>
            <person name="Makela M.R."/>
            <person name="Barry K."/>
            <person name="Chovatia M."/>
            <person name="Clum A."/>
            <person name="Daum C."/>
            <person name="Haridas S."/>
            <person name="He G."/>
            <person name="LaButti K."/>
            <person name="Lipzen A."/>
            <person name="Riley R."/>
            <person name="Salamov A."/>
            <person name="Simmons B.A."/>
            <person name="Magnuson J.K."/>
            <person name="Henrissat B."/>
            <person name="Mortensen U.H."/>
            <person name="Larsen T.O."/>
            <person name="Devries R.P."/>
            <person name="Grigoriev I.V."/>
            <person name="Machida M."/>
            <person name="Baker S.E."/>
            <person name="Andersen M.R."/>
            <person name="Cantor M.N."/>
            <person name="Hua S.X."/>
        </authorList>
    </citation>
    <scope>NUCLEOTIDE SEQUENCE [LARGE SCALE GENOMIC DNA]</scope>
    <source>
        <strain evidence="2 3">CBS 119388</strain>
    </source>
</reference>
<gene>
    <name evidence="2" type="ORF">BDV37DRAFT_266000</name>
</gene>
<dbReference type="RefSeq" id="XP_031934643.1">
    <property type="nucleotide sequence ID" value="XM_032083857.1"/>
</dbReference>
<sequence>MLLSAFHVSSMLGALFVSLRATFKGAIAFSFFLVSLFRVSSIWLASCRGRNPVFVHPHISCVEARMDIYIYICSCL</sequence>
<feature type="transmembrane region" description="Helical" evidence="1">
    <location>
        <begin position="26"/>
        <end position="45"/>
    </location>
</feature>
<name>A0A5N7CT48_9EURO</name>